<keyword evidence="6" id="KW-0342">GTP-binding</keyword>
<name>A0A8C6XJR7_NAJNA</name>
<gene>
    <name evidence="10" type="primary">RHOJ</name>
</gene>
<dbReference type="Proteomes" id="UP000694559">
    <property type="component" value="Unplaced"/>
</dbReference>
<keyword evidence="5" id="KW-0547">Nucleotide-binding</keyword>
<dbReference type="Pfam" id="PF00071">
    <property type="entry name" value="Ras"/>
    <property type="match status" value="1"/>
</dbReference>
<dbReference type="GeneTree" id="ENSGT00940000159098"/>
<proteinExistence type="inferred from homology"/>
<dbReference type="GO" id="GO:0061299">
    <property type="term" value="P:retina vasculature morphogenesis in camera-type eye"/>
    <property type="evidence" value="ECO:0007669"/>
    <property type="project" value="Ensembl"/>
</dbReference>
<dbReference type="GO" id="GO:0005886">
    <property type="term" value="C:plasma membrane"/>
    <property type="evidence" value="ECO:0007669"/>
    <property type="project" value="UniProtKB-SubCell"/>
</dbReference>
<dbReference type="InterPro" id="IPR005225">
    <property type="entry name" value="Small_GTP-bd"/>
</dbReference>
<evidence type="ECO:0000256" key="4">
    <source>
        <dbReference type="ARBA" id="ARBA00022481"/>
    </source>
</evidence>
<dbReference type="InterPro" id="IPR027417">
    <property type="entry name" value="P-loop_NTPase"/>
</dbReference>
<dbReference type="GO" id="GO:0090050">
    <property type="term" value="P:positive regulation of cell migration involved in sprouting angiogenesis"/>
    <property type="evidence" value="ECO:0007669"/>
    <property type="project" value="Ensembl"/>
</dbReference>
<dbReference type="Gene3D" id="3.40.50.300">
    <property type="entry name" value="P-loop containing nucleotide triphosphate hydrolases"/>
    <property type="match status" value="1"/>
</dbReference>
<dbReference type="PANTHER" id="PTHR24072">
    <property type="entry name" value="RHO FAMILY GTPASE"/>
    <property type="match status" value="1"/>
</dbReference>
<reference evidence="10" key="2">
    <citation type="submission" date="2025-09" db="UniProtKB">
        <authorList>
            <consortium name="Ensembl"/>
        </authorList>
    </citation>
    <scope>IDENTIFICATION</scope>
</reference>
<keyword evidence="4" id="KW-0488">Methylation</keyword>
<dbReference type="PROSITE" id="PS51421">
    <property type="entry name" value="RAS"/>
    <property type="match status" value="1"/>
</dbReference>
<dbReference type="SMART" id="SM00175">
    <property type="entry name" value="RAB"/>
    <property type="match status" value="1"/>
</dbReference>
<evidence type="ECO:0000256" key="2">
    <source>
        <dbReference type="ARBA" id="ARBA00010142"/>
    </source>
</evidence>
<dbReference type="GO" id="GO:0008360">
    <property type="term" value="P:regulation of cell shape"/>
    <property type="evidence" value="ECO:0007669"/>
    <property type="project" value="Ensembl"/>
</dbReference>
<dbReference type="GO" id="GO:0005525">
    <property type="term" value="F:GTP binding"/>
    <property type="evidence" value="ECO:0007669"/>
    <property type="project" value="UniProtKB-KW"/>
</dbReference>
<keyword evidence="7" id="KW-0472">Membrane</keyword>
<accession>A0A8C6XJR7</accession>
<comment type="subcellular location">
    <subcellularLocation>
        <location evidence="1">Cell membrane</location>
        <topology evidence="1">Lipid-anchor</topology>
    </subcellularLocation>
</comment>
<dbReference type="SMART" id="SM00174">
    <property type="entry name" value="RHO"/>
    <property type="match status" value="1"/>
</dbReference>
<dbReference type="PROSITE" id="PS51420">
    <property type="entry name" value="RHO"/>
    <property type="match status" value="1"/>
</dbReference>
<dbReference type="InterPro" id="IPR001806">
    <property type="entry name" value="Small_GTPase"/>
</dbReference>
<dbReference type="PRINTS" id="PR00449">
    <property type="entry name" value="RASTRNSFRMNG"/>
</dbReference>
<dbReference type="GO" id="GO:0003924">
    <property type="term" value="F:GTPase activity"/>
    <property type="evidence" value="ECO:0007669"/>
    <property type="project" value="Ensembl"/>
</dbReference>
<comment type="similarity">
    <text evidence="2">Belongs to the small GTPase superfamily. Rho family.</text>
</comment>
<dbReference type="SMART" id="SM00173">
    <property type="entry name" value="RAS"/>
    <property type="match status" value="1"/>
</dbReference>
<sequence>MIVCHETTTIAITTTTTTTHSRRSLLSTTEILLWDLWCLQKLDGKTKKAGTTSMSGKEEEPSYSDSSMKKMLKCVVIGDGAVGKTCLLMSYANDAFPEEYVPTVFDHYAVTVTVGGRQHLLGLYDTAGQEDYNQLRPLSYPNTDVFLICFSVVNPASYHNVQEEWVPELKVCMPHVPYVLIGTQIDLRDDPKTLARLIYMKEKPLTYEHGIKLAKEIGAQCYLECSALTQKGLKAVFDEAILTIFNPKRKKKLCAKCCSCCLVL</sequence>
<protein>
    <submittedName>
        <fullName evidence="10">Ras homolog family member J</fullName>
    </submittedName>
</protein>
<keyword evidence="9" id="KW-0636">Prenylation</keyword>
<organism evidence="10 11">
    <name type="scientific">Naja naja</name>
    <name type="common">Indian cobra</name>
    <dbReference type="NCBI Taxonomy" id="35670"/>
    <lineage>
        <taxon>Eukaryota</taxon>
        <taxon>Metazoa</taxon>
        <taxon>Chordata</taxon>
        <taxon>Craniata</taxon>
        <taxon>Vertebrata</taxon>
        <taxon>Euteleostomi</taxon>
        <taxon>Lepidosauria</taxon>
        <taxon>Squamata</taxon>
        <taxon>Bifurcata</taxon>
        <taxon>Unidentata</taxon>
        <taxon>Episquamata</taxon>
        <taxon>Toxicofera</taxon>
        <taxon>Serpentes</taxon>
        <taxon>Colubroidea</taxon>
        <taxon>Elapidae</taxon>
        <taxon>Elapinae</taxon>
        <taxon>Naja</taxon>
    </lineage>
</organism>
<dbReference type="GO" id="GO:0030036">
    <property type="term" value="P:actin cytoskeleton organization"/>
    <property type="evidence" value="ECO:0007669"/>
    <property type="project" value="Ensembl"/>
</dbReference>
<dbReference type="AlphaFoldDB" id="A0A8C6XJR7"/>
<keyword evidence="3" id="KW-1003">Cell membrane</keyword>
<keyword evidence="8" id="KW-0449">Lipoprotein</keyword>
<evidence type="ECO:0000256" key="5">
    <source>
        <dbReference type="ARBA" id="ARBA00022741"/>
    </source>
</evidence>
<keyword evidence="11" id="KW-1185">Reference proteome</keyword>
<dbReference type="InterPro" id="IPR003578">
    <property type="entry name" value="Small_GTPase_Rho"/>
</dbReference>
<evidence type="ECO:0000256" key="6">
    <source>
        <dbReference type="ARBA" id="ARBA00023134"/>
    </source>
</evidence>
<evidence type="ECO:0000256" key="9">
    <source>
        <dbReference type="ARBA" id="ARBA00023289"/>
    </source>
</evidence>
<dbReference type="NCBIfam" id="TIGR00231">
    <property type="entry name" value="small_GTP"/>
    <property type="match status" value="1"/>
</dbReference>
<dbReference type="OrthoDB" id="8830751at2759"/>
<dbReference type="OMA" id="RNTFPTG"/>
<dbReference type="SUPFAM" id="SSF52540">
    <property type="entry name" value="P-loop containing nucleoside triphosphate hydrolases"/>
    <property type="match status" value="1"/>
</dbReference>
<dbReference type="GO" id="GO:1903670">
    <property type="term" value="P:regulation of sprouting angiogenesis"/>
    <property type="evidence" value="ECO:0007669"/>
    <property type="project" value="Ensembl"/>
</dbReference>
<dbReference type="FunFam" id="3.40.50.300:FF:000438">
    <property type="entry name" value="Rho-related GTP-binding protein RhoJ"/>
    <property type="match status" value="1"/>
</dbReference>
<evidence type="ECO:0000313" key="11">
    <source>
        <dbReference type="Proteomes" id="UP000694559"/>
    </source>
</evidence>
<evidence type="ECO:0000256" key="1">
    <source>
        <dbReference type="ARBA" id="ARBA00004193"/>
    </source>
</evidence>
<dbReference type="PROSITE" id="PS51419">
    <property type="entry name" value="RAB"/>
    <property type="match status" value="1"/>
</dbReference>
<dbReference type="GO" id="GO:0007266">
    <property type="term" value="P:Rho protein signal transduction"/>
    <property type="evidence" value="ECO:0007669"/>
    <property type="project" value="Ensembl"/>
</dbReference>
<dbReference type="Ensembl" id="ENSNNAT00000016435.1">
    <property type="protein sequence ID" value="ENSNNAP00000015671.1"/>
    <property type="gene ID" value="ENSNNAG00000010580.1"/>
</dbReference>
<evidence type="ECO:0000313" key="10">
    <source>
        <dbReference type="Ensembl" id="ENSNNAP00000015671.1"/>
    </source>
</evidence>
<evidence type="ECO:0000256" key="7">
    <source>
        <dbReference type="ARBA" id="ARBA00023136"/>
    </source>
</evidence>
<reference evidence="10" key="1">
    <citation type="submission" date="2025-08" db="UniProtKB">
        <authorList>
            <consortium name="Ensembl"/>
        </authorList>
    </citation>
    <scope>IDENTIFICATION</scope>
</reference>
<evidence type="ECO:0000256" key="3">
    <source>
        <dbReference type="ARBA" id="ARBA00022475"/>
    </source>
</evidence>
<evidence type="ECO:0000256" key="8">
    <source>
        <dbReference type="ARBA" id="ARBA00023288"/>
    </source>
</evidence>